<reference evidence="7" key="1">
    <citation type="journal article" date="2020" name="Stud. Mycol.">
        <title>101 Dothideomycetes genomes: a test case for predicting lifestyles and emergence of pathogens.</title>
        <authorList>
            <person name="Haridas S."/>
            <person name="Albert R."/>
            <person name="Binder M."/>
            <person name="Bloem J."/>
            <person name="Labutti K."/>
            <person name="Salamov A."/>
            <person name="Andreopoulos B."/>
            <person name="Baker S."/>
            <person name="Barry K."/>
            <person name="Bills G."/>
            <person name="Bluhm B."/>
            <person name="Cannon C."/>
            <person name="Castanera R."/>
            <person name="Culley D."/>
            <person name="Daum C."/>
            <person name="Ezra D."/>
            <person name="Gonzalez J."/>
            <person name="Henrissat B."/>
            <person name="Kuo A."/>
            <person name="Liang C."/>
            <person name="Lipzen A."/>
            <person name="Lutzoni F."/>
            <person name="Magnuson J."/>
            <person name="Mondo S."/>
            <person name="Nolan M."/>
            <person name="Ohm R."/>
            <person name="Pangilinan J."/>
            <person name="Park H.-J."/>
            <person name="Ramirez L."/>
            <person name="Alfaro M."/>
            <person name="Sun H."/>
            <person name="Tritt A."/>
            <person name="Yoshinaga Y."/>
            <person name="Zwiers L.-H."/>
            <person name="Turgeon B."/>
            <person name="Goodwin S."/>
            <person name="Spatafora J."/>
            <person name="Crous P."/>
            <person name="Grigoriev I."/>
        </authorList>
    </citation>
    <scope>NUCLEOTIDE SEQUENCE</scope>
    <source>
        <strain evidence="7">CBS 480.64</strain>
    </source>
</reference>
<dbReference type="SUPFAM" id="SSF50891">
    <property type="entry name" value="Cyclophilin-like"/>
    <property type="match status" value="1"/>
</dbReference>
<dbReference type="InterPro" id="IPR002130">
    <property type="entry name" value="Cyclophilin-type_PPIase_dom"/>
</dbReference>
<evidence type="ECO:0000256" key="5">
    <source>
        <dbReference type="SAM" id="MobiDB-lite"/>
    </source>
</evidence>
<dbReference type="EMBL" id="MU006016">
    <property type="protein sequence ID" value="KAF2858188.1"/>
    <property type="molecule type" value="Genomic_DNA"/>
</dbReference>
<evidence type="ECO:0000259" key="6">
    <source>
        <dbReference type="PROSITE" id="PS50072"/>
    </source>
</evidence>
<feature type="region of interest" description="Disordered" evidence="5">
    <location>
        <begin position="171"/>
        <end position="199"/>
    </location>
</feature>
<feature type="compositionally biased region" description="Basic residues" evidence="5">
    <location>
        <begin position="186"/>
        <end position="195"/>
    </location>
</feature>
<protein>
    <submittedName>
        <fullName evidence="7">Cyclophilin-like protein</fullName>
    </submittedName>
</protein>
<comment type="subcellular location">
    <subcellularLocation>
        <location evidence="2">Nucleus</location>
    </subcellularLocation>
</comment>
<dbReference type="GO" id="GO:0006457">
    <property type="term" value="P:protein folding"/>
    <property type="evidence" value="ECO:0007669"/>
    <property type="project" value="InterPro"/>
</dbReference>
<keyword evidence="8" id="KW-1185">Reference proteome</keyword>
<dbReference type="InterPro" id="IPR020892">
    <property type="entry name" value="Cyclophilin-type_PPIase_CS"/>
</dbReference>
<organism evidence="7 8">
    <name type="scientific">Piedraia hortae CBS 480.64</name>
    <dbReference type="NCBI Taxonomy" id="1314780"/>
    <lineage>
        <taxon>Eukaryota</taxon>
        <taxon>Fungi</taxon>
        <taxon>Dikarya</taxon>
        <taxon>Ascomycota</taxon>
        <taxon>Pezizomycotina</taxon>
        <taxon>Dothideomycetes</taxon>
        <taxon>Dothideomycetidae</taxon>
        <taxon>Capnodiales</taxon>
        <taxon>Piedraiaceae</taxon>
        <taxon>Piedraia</taxon>
    </lineage>
</organism>
<dbReference type="GO" id="GO:0003755">
    <property type="term" value="F:peptidyl-prolyl cis-trans isomerase activity"/>
    <property type="evidence" value="ECO:0007669"/>
    <property type="project" value="UniProtKB-EC"/>
</dbReference>
<comment type="similarity">
    <text evidence="4">Belongs to the cyclophilin-type PPIase family. CWC27 subfamily.</text>
</comment>
<evidence type="ECO:0000256" key="1">
    <source>
        <dbReference type="ARBA" id="ARBA00000971"/>
    </source>
</evidence>
<dbReference type="PROSITE" id="PS50072">
    <property type="entry name" value="CSA_PPIASE_2"/>
    <property type="match status" value="1"/>
</dbReference>
<feature type="region of interest" description="Disordered" evidence="5">
    <location>
        <begin position="231"/>
        <end position="369"/>
    </location>
</feature>
<gene>
    <name evidence="7" type="ORF">K470DRAFT_251895</name>
</gene>
<keyword evidence="3" id="KW-0539">Nucleus</keyword>
<comment type="catalytic activity">
    <reaction evidence="1">
        <text>[protein]-peptidylproline (omega=180) = [protein]-peptidylproline (omega=0)</text>
        <dbReference type="Rhea" id="RHEA:16237"/>
        <dbReference type="Rhea" id="RHEA-COMP:10747"/>
        <dbReference type="Rhea" id="RHEA-COMP:10748"/>
        <dbReference type="ChEBI" id="CHEBI:83833"/>
        <dbReference type="ChEBI" id="CHEBI:83834"/>
        <dbReference type="EC" id="5.2.1.8"/>
    </reaction>
</comment>
<dbReference type="AlphaFoldDB" id="A0A6A7BUL7"/>
<dbReference type="InterPro" id="IPR044666">
    <property type="entry name" value="Cyclophilin_A-like"/>
</dbReference>
<proteinExistence type="inferred from homology"/>
<dbReference type="PANTHER" id="PTHR45625:SF6">
    <property type="entry name" value="SPLICEOSOME-ASSOCIATED PROTEIN CWC27 HOMOLOG"/>
    <property type="match status" value="1"/>
</dbReference>
<evidence type="ECO:0000313" key="8">
    <source>
        <dbReference type="Proteomes" id="UP000799421"/>
    </source>
</evidence>
<feature type="compositionally biased region" description="Basic and acidic residues" evidence="5">
    <location>
        <begin position="285"/>
        <end position="294"/>
    </location>
</feature>
<dbReference type="PANTHER" id="PTHR45625">
    <property type="entry name" value="PEPTIDYL-PROLYL CIS-TRANS ISOMERASE-RELATED"/>
    <property type="match status" value="1"/>
</dbReference>
<evidence type="ECO:0000256" key="2">
    <source>
        <dbReference type="ARBA" id="ARBA00004123"/>
    </source>
</evidence>
<dbReference type="InterPro" id="IPR029000">
    <property type="entry name" value="Cyclophilin-like_dom_sf"/>
</dbReference>
<sequence length="432" mass="48105">MTLEPHPTAKAIIVTSSGDLELSLFGKQAPLATQNFLQHCLDGYYNGTVFHRLVPGFILQGGDPTGTGSGGVSALDEGDDFDVEIHSRLKFNRRGLLGMVEKDGKNGSQFFFTLAPTPELQGKCTLFGRVEGDTVFNLVHMGEAEVDGERPLWPVKIIRTEVVVDPFNLRKRAKAAAEPDADDKAKKRKRDRGKKVGGLSFEDDENEVVVLKKNKVNHKAEKSVAINKIETQLPVRKTPPIQDAPDEPAKERSPSVERDPSSSPERETELEKTKAEIAALKASMKRADPTKEQPKTNTSSARMALKDMVPAKSTRGRRRGKDKGTDEPGAAESLLKFMNELNKKSSNDESKKPANANKDAKEEGEAEEEDVLCDLHLVVNCASCQRLEEQERTFTNGMDWTNHKLTCEEDVKGRERKWRENMEDVRVEDVRK</sequence>
<dbReference type="PROSITE" id="PS00170">
    <property type="entry name" value="CSA_PPIASE_1"/>
    <property type="match status" value="1"/>
</dbReference>
<name>A0A6A7BUL7_9PEZI</name>
<dbReference type="OrthoDB" id="442970at2759"/>
<dbReference type="Gene3D" id="2.40.100.10">
    <property type="entry name" value="Cyclophilin-like"/>
    <property type="match status" value="1"/>
</dbReference>
<dbReference type="Pfam" id="PF00160">
    <property type="entry name" value="Pro_isomerase"/>
    <property type="match status" value="1"/>
</dbReference>
<dbReference type="GO" id="GO:0071013">
    <property type="term" value="C:catalytic step 2 spliceosome"/>
    <property type="evidence" value="ECO:0007669"/>
    <property type="project" value="TreeGrafter"/>
</dbReference>
<dbReference type="PRINTS" id="PR00153">
    <property type="entry name" value="CSAPPISMRASE"/>
</dbReference>
<evidence type="ECO:0000313" key="7">
    <source>
        <dbReference type="EMBL" id="KAF2858188.1"/>
    </source>
</evidence>
<evidence type="ECO:0000256" key="3">
    <source>
        <dbReference type="ARBA" id="ARBA00023242"/>
    </source>
</evidence>
<dbReference type="Proteomes" id="UP000799421">
    <property type="component" value="Unassembled WGS sequence"/>
</dbReference>
<feature type="compositionally biased region" description="Basic and acidic residues" evidence="5">
    <location>
        <begin position="247"/>
        <end position="275"/>
    </location>
</feature>
<accession>A0A6A7BUL7</accession>
<evidence type="ECO:0000256" key="4">
    <source>
        <dbReference type="ARBA" id="ARBA00038509"/>
    </source>
</evidence>
<feature type="domain" description="PPIase cyclophilin-type" evidence="6">
    <location>
        <begin position="18"/>
        <end position="162"/>
    </location>
</feature>
<feature type="compositionally biased region" description="Basic and acidic residues" evidence="5">
    <location>
        <begin position="341"/>
        <end position="363"/>
    </location>
</feature>